<dbReference type="Proteomes" id="UP000324575">
    <property type="component" value="Unassembled WGS sequence"/>
</dbReference>
<gene>
    <name evidence="3" type="ORF">EZS26_003907</name>
</gene>
<dbReference type="EMBL" id="SNRX01000179">
    <property type="protein sequence ID" value="KAA6299952.1"/>
    <property type="molecule type" value="Genomic_DNA"/>
</dbReference>
<dbReference type="AlphaFoldDB" id="A0A5M8NSU7"/>
<name>A0A5M8NSU7_9BACT</name>
<accession>A0A5M8NSU7</accession>
<feature type="domain" description="HIT" evidence="2">
    <location>
        <begin position="9"/>
        <end position="112"/>
    </location>
</feature>
<comment type="caution">
    <text evidence="3">The sequence shown here is derived from an EMBL/GenBank/DDBJ whole genome shotgun (WGS) entry which is preliminary data.</text>
</comment>
<dbReference type="InterPro" id="IPR036265">
    <property type="entry name" value="HIT-like_sf"/>
</dbReference>
<dbReference type="GO" id="GO:0003824">
    <property type="term" value="F:catalytic activity"/>
    <property type="evidence" value="ECO:0007669"/>
    <property type="project" value="InterPro"/>
</dbReference>
<protein>
    <recommendedName>
        <fullName evidence="2">HIT domain-containing protein</fullName>
    </recommendedName>
</protein>
<dbReference type="Pfam" id="PF01230">
    <property type="entry name" value="HIT"/>
    <property type="match status" value="1"/>
</dbReference>
<dbReference type="InterPro" id="IPR011146">
    <property type="entry name" value="HIT-like"/>
</dbReference>
<dbReference type="PROSITE" id="PS51084">
    <property type="entry name" value="HIT_2"/>
    <property type="match status" value="1"/>
</dbReference>
<evidence type="ECO:0000259" key="2">
    <source>
        <dbReference type="PROSITE" id="PS51084"/>
    </source>
</evidence>
<dbReference type="Gene3D" id="3.30.428.10">
    <property type="entry name" value="HIT-like"/>
    <property type="match status" value="1"/>
</dbReference>
<proteinExistence type="predicted"/>
<reference evidence="3 4" key="1">
    <citation type="submission" date="2019-03" db="EMBL/GenBank/DDBJ databases">
        <title>Single cell metagenomics reveals metabolic interactions within the superorganism composed of flagellate Streblomastix strix and complex community of Bacteroidetes bacteria on its surface.</title>
        <authorList>
            <person name="Treitli S.C."/>
            <person name="Kolisko M."/>
            <person name="Husnik F."/>
            <person name="Keeling P."/>
            <person name="Hampl V."/>
        </authorList>
    </citation>
    <scope>NUCLEOTIDE SEQUENCE [LARGE SCALE GENOMIC DNA]</scope>
    <source>
        <strain evidence="3">St1</strain>
    </source>
</reference>
<sequence>MNNKIQACNYCEKGEKLDSLMLKIIDLPYSIVYLFKNQQHQGRCIVAYKNHKTEYFHLNAEENAGFFADVSLTAQALYNIFHPAKINYATYGDLVPHIHVHVVPKYEGGTHWGTPFGEVPNKFLSDSEYQELVHQIKTEIEKLR</sequence>
<organism evidence="3 4">
    <name type="scientific">Candidatus Ordinivivax streblomastigis</name>
    <dbReference type="NCBI Taxonomy" id="2540710"/>
    <lineage>
        <taxon>Bacteria</taxon>
        <taxon>Pseudomonadati</taxon>
        <taxon>Bacteroidota</taxon>
        <taxon>Bacteroidia</taxon>
        <taxon>Bacteroidales</taxon>
        <taxon>Candidatus Ordinivivax</taxon>
    </lineage>
</organism>
<evidence type="ECO:0000256" key="1">
    <source>
        <dbReference type="PROSITE-ProRule" id="PRU00464"/>
    </source>
</evidence>
<evidence type="ECO:0000313" key="4">
    <source>
        <dbReference type="Proteomes" id="UP000324575"/>
    </source>
</evidence>
<feature type="short sequence motif" description="Histidine triad motif" evidence="1">
    <location>
        <begin position="97"/>
        <end position="101"/>
    </location>
</feature>
<dbReference type="SUPFAM" id="SSF54197">
    <property type="entry name" value="HIT-like"/>
    <property type="match status" value="1"/>
</dbReference>
<evidence type="ECO:0000313" key="3">
    <source>
        <dbReference type="EMBL" id="KAA6299952.1"/>
    </source>
</evidence>